<evidence type="ECO:0000256" key="1">
    <source>
        <dbReference type="ARBA" id="ARBA00022441"/>
    </source>
</evidence>
<reference evidence="5" key="1">
    <citation type="journal article" date="2020" name="Microb. Genom.">
        <title>Genetic diversity of clinical and environmental Mucorales isolates obtained from an investigation of mucormycosis cases among solid organ transplant recipients.</title>
        <authorList>
            <person name="Nguyen M.H."/>
            <person name="Kaul D."/>
            <person name="Muto C."/>
            <person name="Cheng S.J."/>
            <person name="Richter R.A."/>
            <person name="Bruno V.M."/>
            <person name="Liu G."/>
            <person name="Beyhan S."/>
            <person name="Sundermann A.J."/>
            <person name="Mounaud S."/>
            <person name="Pasculle A.W."/>
            <person name="Nierman W.C."/>
            <person name="Driscoll E."/>
            <person name="Cumbie R."/>
            <person name="Clancy C.J."/>
            <person name="Dupont C.L."/>
        </authorList>
    </citation>
    <scope>NUCLEOTIDE SEQUENCE</scope>
    <source>
        <strain evidence="5">GL11</strain>
    </source>
</reference>
<dbReference type="InterPro" id="IPR015915">
    <property type="entry name" value="Kelch-typ_b-propeller"/>
</dbReference>
<name>A0A9P6X866_RHIOR</name>
<evidence type="ECO:0000256" key="2">
    <source>
        <dbReference type="ARBA" id="ARBA00022737"/>
    </source>
</evidence>
<dbReference type="InterPro" id="IPR011333">
    <property type="entry name" value="SKP1/BTB/POZ_sf"/>
</dbReference>
<dbReference type="InterPro" id="IPR000210">
    <property type="entry name" value="BTB/POZ_dom"/>
</dbReference>
<keyword evidence="6" id="KW-1185">Reference proteome</keyword>
<feature type="compositionally biased region" description="Low complexity" evidence="3">
    <location>
        <begin position="554"/>
        <end position="565"/>
    </location>
</feature>
<evidence type="ECO:0000259" key="4">
    <source>
        <dbReference type="PROSITE" id="PS50097"/>
    </source>
</evidence>
<evidence type="ECO:0000313" key="5">
    <source>
        <dbReference type="EMBL" id="KAG1307530.1"/>
    </source>
</evidence>
<proteinExistence type="predicted"/>
<feature type="region of interest" description="Disordered" evidence="3">
    <location>
        <begin position="527"/>
        <end position="622"/>
    </location>
</feature>
<dbReference type="EMBL" id="JAANQT010000929">
    <property type="protein sequence ID" value="KAG1307530.1"/>
    <property type="molecule type" value="Genomic_DNA"/>
</dbReference>
<dbReference type="OrthoDB" id="10001928at2759"/>
<dbReference type="PROSITE" id="PS50097">
    <property type="entry name" value="BTB"/>
    <property type="match status" value="1"/>
</dbReference>
<dbReference type="SUPFAM" id="SSF117281">
    <property type="entry name" value="Kelch motif"/>
    <property type="match status" value="1"/>
</dbReference>
<dbReference type="Gene3D" id="2.120.10.80">
    <property type="entry name" value="Kelch-type beta propeller"/>
    <property type="match status" value="1"/>
</dbReference>
<protein>
    <recommendedName>
        <fullName evidence="4">BTB domain-containing protein</fullName>
    </recommendedName>
</protein>
<organism evidence="5 6">
    <name type="scientific">Rhizopus oryzae</name>
    <name type="common">Mucormycosis agent</name>
    <name type="synonym">Rhizopus arrhizus var. delemar</name>
    <dbReference type="NCBI Taxonomy" id="64495"/>
    <lineage>
        <taxon>Eukaryota</taxon>
        <taxon>Fungi</taxon>
        <taxon>Fungi incertae sedis</taxon>
        <taxon>Mucoromycota</taxon>
        <taxon>Mucoromycotina</taxon>
        <taxon>Mucoromycetes</taxon>
        <taxon>Mucorales</taxon>
        <taxon>Mucorineae</taxon>
        <taxon>Rhizopodaceae</taxon>
        <taxon>Rhizopus</taxon>
    </lineage>
</organism>
<dbReference type="Gene3D" id="3.30.710.10">
    <property type="entry name" value="Potassium Channel Kv1.1, Chain A"/>
    <property type="match status" value="1"/>
</dbReference>
<dbReference type="PANTHER" id="PTHR43503:SF2">
    <property type="entry name" value="NEGATIVE REGULATOR OF SPORULATION MDS3-RELATED"/>
    <property type="match status" value="1"/>
</dbReference>
<keyword evidence="1" id="KW-0880">Kelch repeat</keyword>
<gene>
    <name evidence="5" type="ORF">G6F64_006751</name>
</gene>
<dbReference type="PANTHER" id="PTHR43503">
    <property type="entry name" value="MCG48959-RELATED"/>
    <property type="match status" value="1"/>
</dbReference>
<evidence type="ECO:0000313" key="6">
    <source>
        <dbReference type="Proteomes" id="UP000716291"/>
    </source>
</evidence>
<dbReference type="AlphaFoldDB" id="A0A9P6X866"/>
<accession>A0A9P6X866</accession>
<dbReference type="GO" id="GO:0005829">
    <property type="term" value="C:cytosol"/>
    <property type="evidence" value="ECO:0007669"/>
    <property type="project" value="TreeGrafter"/>
</dbReference>
<feature type="compositionally biased region" description="Polar residues" evidence="3">
    <location>
        <begin position="570"/>
        <end position="580"/>
    </location>
</feature>
<dbReference type="GO" id="GO:0045454">
    <property type="term" value="P:cell redox homeostasis"/>
    <property type="evidence" value="ECO:0007669"/>
    <property type="project" value="TreeGrafter"/>
</dbReference>
<sequence length="640" mass="71909">MHSNMQMQSVSGIITQVQSTLGDVPPPLVGASLNVIKDKVYVFGGRLASTRKMTNYLYILDLNTLQWIRHIPPPDSDEAPQARYFHSASDYNDQLIIFGGMGYCQFSPSDLSVMDDVALLDVHTLCWKKVTIQPSLYSPQPRYAHLSTVIEDQLIILGGQDLENNYLDEINILNLKTWEWEAIKALEKHVGAYRSMAVTVPFIVKPEIEKNEEGMRTMVQEKGGCSTLGVYLYTNSNFGDVQRELQVIGSDFSIEDYSGYMTGSALPPGIRFPTGYALGDHLILSGIYLVPGIQTYSIWSMDLSKLTWTRIETGSVFQTGSWNRGVLYQDRNQFLVFGSPSRNLLEDYGHRQHNFDHIALVDLEAFGVYRLPKITCSSLAQEMGLRLLNEPAVCDFYIMTLDNQTISVNSAVLCQRWPYFAKLIESSESKGRYLSFPYPQIVVTALLQFIYTDHLLTAQQYQPQILSQLLLLSDMYQLPRLGELATHALHQMLNMSTAPLIFETAALSHHTSLQIRALKMMIAAKKMIQQQQNHTRSRTLSTPGPSSPSPQPPMTSSISSDQRSSLLDYHSNTASPTLQSFRARKQSLGNSSVKKSGFMQSEIDMIPESGTVTPNDKPLKEKKKKKTFLEAFGKISSSFQ</sequence>
<dbReference type="GO" id="GO:0005739">
    <property type="term" value="C:mitochondrion"/>
    <property type="evidence" value="ECO:0007669"/>
    <property type="project" value="TreeGrafter"/>
</dbReference>
<dbReference type="SUPFAM" id="SSF54695">
    <property type="entry name" value="POZ domain"/>
    <property type="match status" value="1"/>
</dbReference>
<dbReference type="CDD" id="cd18186">
    <property type="entry name" value="BTB_POZ_ZBTB_KLHL-like"/>
    <property type="match status" value="1"/>
</dbReference>
<dbReference type="Proteomes" id="UP000716291">
    <property type="component" value="Unassembled WGS sequence"/>
</dbReference>
<feature type="domain" description="BTB" evidence="4">
    <location>
        <begin position="394"/>
        <end position="459"/>
    </location>
</feature>
<comment type="caution">
    <text evidence="5">The sequence shown here is derived from an EMBL/GenBank/DDBJ whole genome shotgun (WGS) entry which is preliminary data.</text>
</comment>
<evidence type="ECO:0000256" key="3">
    <source>
        <dbReference type="SAM" id="MobiDB-lite"/>
    </source>
</evidence>
<dbReference type="Pfam" id="PF00651">
    <property type="entry name" value="BTB"/>
    <property type="match status" value="1"/>
</dbReference>
<dbReference type="Pfam" id="PF24681">
    <property type="entry name" value="Kelch_KLHDC2_KLHL20_DRC7"/>
    <property type="match status" value="1"/>
</dbReference>
<dbReference type="SMART" id="SM00225">
    <property type="entry name" value="BTB"/>
    <property type="match status" value="1"/>
</dbReference>
<keyword evidence="2" id="KW-0677">Repeat</keyword>